<dbReference type="EMBL" id="UPXZ01000024">
    <property type="protein sequence ID" value="VBB45076.1"/>
    <property type="molecule type" value="Genomic_DNA"/>
</dbReference>
<keyword evidence="1" id="KW-1133">Transmembrane helix</keyword>
<gene>
    <name evidence="2" type="ORF">TRIP_D300060</name>
</gene>
<dbReference type="AlphaFoldDB" id="A0A653AAH8"/>
<evidence type="ECO:0008006" key="3">
    <source>
        <dbReference type="Google" id="ProtNLM"/>
    </source>
</evidence>
<keyword evidence="1" id="KW-0472">Membrane</keyword>
<evidence type="ECO:0000313" key="2">
    <source>
        <dbReference type="EMBL" id="VBB45076.1"/>
    </source>
</evidence>
<evidence type="ECO:0000256" key="1">
    <source>
        <dbReference type="SAM" id="Phobius"/>
    </source>
</evidence>
<feature type="transmembrane region" description="Helical" evidence="1">
    <location>
        <begin position="20"/>
        <end position="46"/>
    </location>
</feature>
<organism evidence="2">
    <name type="scientific">uncultured Paludibacter sp</name>
    <dbReference type="NCBI Taxonomy" id="497635"/>
    <lineage>
        <taxon>Bacteria</taxon>
        <taxon>Pseudomonadati</taxon>
        <taxon>Bacteroidota</taxon>
        <taxon>Bacteroidia</taxon>
        <taxon>Bacteroidales</taxon>
        <taxon>Paludibacteraceae</taxon>
        <taxon>Paludibacter</taxon>
        <taxon>environmental samples</taxon>
    </lineage>
</organism>
<protein>
    <recommendedName>
        <fullName evidence="3">DUF2892 domain-containing protein</fullName>
    </recommendedName>
</protein>
<sequence length="84" mass="9599">MSRIREYLKGWDSARYVKLVFAVILGIIYIFAGDIYYMFFAIFLLMQAVFNFGCGCAGGNCTTSVDKKDKKVSYEIKKLDSNNK</sequence>
<proteinExistence type="predicted"/>
<keyword evidence="1" id="KW-0812">Transmembrane</keyword>
<name>A0A653AAH8_9BACT</name>
<reference evidence="2" key="1">
    <citation type="submission" date="2018-07" db="EMBL/GenBank/DDBJ databases">
        <authorList>
            <consortium name="Genoscope - CEA"/>
            <person name="William W."/>
        </authorList>
    </citation>
    <scope>NUCLEOTIDE SEQUENCE</scope>
    <source>
        <strain evidence="2">IK1</strain>
    </source>
</reference>
<accession>A0A653AAH8</accession>